<name>A0A5C7GI00_9FLAO</name>
<sequence length="392" mass="44192">MDARLFKPFILLVLLISYSCKSEFKKGTFAYQLKQLKPIEGIEVLKSDESMIAVSGPYQGRVFASSSKGLNGRSYGYFNAGLIENNKHSTNIAYLGGESRVWFAPEFGNYSIFFDANVEQIDENMRAPHDLSNVKFKEKTRTEHSITYVGDMNIKNNQNYTFSIGLEREISILNGNQIENSLGINLDQISYVGFSAETTMTNIGNEQWNKETGLLSLWELGCMNTSSDNRVIIPLTRQTDSITEYFTKTTIDRMQIKDGVVFYKADALGLNKIGTPPQFTKNVMGSYSKKNNLLNIVTFNFENNGVYVNSLPENKAPYAGDVINIFNGNVDVSLNQNWPFYEFESSSSAKELAPKQSIFHSQTTYHFEGDFDVLNEISNKVLGVNLNDIPEF</sequence>
<proteinExistence type="predicted"/>
<keyword evidence="2" id="KW-1185">Reference proteome</keyword>
<evidence type="ECO:0000313" key="1">
    <source>
        <dbReference type="EMBL" id="TXG37248.1"/>
    </source>
</evidence>
<protein>
    <submittedName>
        <fullName evidence="1">Uncharacterized protein</fullName>
    </submittedName>
</protein>
<comment type="caution">
    <text evidence="1">The sequence shown here is derived from an EMBL/GenBank/DDBJ whole genome shotgun (WGS) entry which is preliminary data.</text>
</comment>
<dbReference type="Proteomes" id="UP000321080">
    <property type="component" value="Unassembled WGS sequence"/>
</dbReference>
<gene>
    <name evidence="1" type="ORF">FUA22_11850</name>
</gene>
<dbReference type="RefSeq" id="WP_147768598.1">
    <property type="nucleotide sequence ID" value="NZ_VRKQ01000010.1"/>
</dbReference>
<dbReference type="Pfam" id="PF20583">
    <property type="entry name" value="DUF6786"/>
    <property type="match status" value="1"/>
</dbReference>
<dbReference type="AlphaFoldDB" id="A0A5C7GI00"/>
<dbReference type="PROSITE" id="PS51257">
    <property type="entry name" value="PROKAR_LIPOPROTEIN"/>
    <property type="match status" value="1"/>
</dbReference>
<dbReference type="EMBL" id="VRKQ01000010">
    <property type="protein sequence ID" value="TXG37248.1"/>
    <property type="molecule type" value="Genomic_DNA"/>
</dbReference>
<reference evidence="1 2" key="1">
    <citation type="submission" date="2019-08" db="EMBL/GenBank/DDBJ databases">
        <title>Seonamhaeicola sediminis sp. nov., isolated from marine sediment.</title>
        <authorList>
            <person name="Cao W.R."/>
        </authorList>
    </citation>
    <scope>NUCLEOTIDE SEQUENCE [LARGE SCALE GENOMIC DNA]</scope>
    <source>
        <strain evidence="1 2">1505</strain>
    </source>
</reference>
<dbReference type="InterPro" id="IPR046713">
    <property type="entry name" value="DUF6786"/>
</dbReference>
<evidence type="ECO:0000313" key="2">
    <source>
        <dbReference type="Proteomes" id="UP000321080"/>
    </source>
</evidence>
<dbReference type="OrthoDB" id="1113889at2"/>
<organism evidence="1 2">
    <name type="scientific">Seonamhaeicola maritimus</name>
    <dbReference type="NCBI Taxonomy" id="2591822"/>
    <lineage>
        <taxon>Bacteria</taxon>
        <taxon>Pseudomonadati</taxon>
        <taxon>Bacteroidota</taxon>
        <taxon>Flavobacteriia</taxon>
        <taxon>Flavobacteriales</taxon>
        <taxon>Flavobacteriaceae</taxon>
    </lineage>
</organism>
<accession>A0A5C7GI00</accession>